<evidence type="ECO:0000256" key="1">
    <source>
        <dbReference type="SAM" id="MobiDB-lite"/>
    </source>
</evidence>
<dbReference type="Gramene" id="Pp3c10_2410V3.1">
    <property type="protein sequence ID" value="Pp3c10_2410V3.1"/>
    <property type="gene ID" value="Pp3c10_2410"/>
</dbReference>
<feature type="region of interest" description="Disordered" evidence="1">
    <location>
        <begin position="253"/>
        <end position="275"/>
    </location>
</feature>
<dbReference type="EnsemblPlants" id="Pp3c10_2410V3.2">
    <property type="protein sequence ID" value="Pp3c10_2410V3.2"/>
    <property type="gene ID" value="Pp3c10_2410"/>
</dbReference>
<dbReference type="STRING" id="3218.A0A2K1JXC2"/>
<dbReference type="GeneID" id="112287864"/>
<dbReference type="PANTHER" id="PTHR31871:SF1">
    <property type="entry name" value="HISTIDINE-TRNA LIGASE"/>
    <property type="match status" value="1"/>
</dbReference>
<dbReference type="AlphaFoldDB" id="A0A2K1JXC2"/>
<feature type="compositionally biased region" description="Polar residues" evidence="1">
    <location>
        <begin position="41"/>
        <end position="61"/>
    </location>
</feature>
<dbReference type="EMBL" id="ABEU02000010">
    <property type="protein sequence ID" value="PNR46185.1"/>
    <property type="molecule type" value="Genomic_DNA"/>
</dbReference>
<organism evidence="2">
    <name type="scientific">Physcomitrium patens</name>
    <name type="common">Spreading-leaved earth moss</name>
    <name type="synonym">Physcomitrella patens</name>
    <dbReference type="NCBI Taxonomy" id="3218"/>
    <lineage>
        <taxon>Eukaryota</taxon>
        <taxon>Viridiplantae</taxon>
        <taxon>Streptophyta</taxon>
        <taxon>Embryophyta</taxon>
        <taxon>Bryophyta</taxon>
        <taxon>Bryophytina</taxon>
        <taxon>Bryopsida</taxon>
        <taxon>Funariidae</taxon>
        <taxon>Funariales</taxon>
        <taxon>Funariaceae</taxon>
        <taxon>Physcomitrium</taxon>
    </lineage>
</organism>
<evidence type="ECO:0000313" key="3">
    <source>
        <dbReference type="EnsemblPlants" id="Pp3c10_2410V3.1"/>
    </source>
</evidence>
<feature type="compositionally biased region" description="Polar residues" evidence="1">
    <location>
        <begin position="7"/>
        <end position="23"/>
    </location>
</feature>
<dbReference type="InterPro" id="IPR006476">
    <property type="entry name" value="CHP01589_pln"/>
</dbReference>
<name>A0A2K1JXC2_PHYPA</name>
<dbReference type="OMA" id="LYMNRNE"/>
<dbReference type="Gramene" id="Pp3c10_2410V3.2">
    <property type="protein sequence ID" value="Pp3c10_2410V3.2"/>
    <property type="gene ID" value="Pp3c10_2410"/>
</dbReference>
<evidence type="ECO:0008006" key="5">
    <source>
        <dbReference type="Google" id="ProtNLM"/>
    </source>
</evidence>
<dbReference type="RefSeq" id="XP_024387189.1">
    <property type="nucleotide sequence ID" value="XM_024531421.2"/>
</dbReference>
<dbReference type="PaxDb" id="3218-PP1S245_41V6.1"/>
<gene>
    <name evidence="3" type="primary">LOC112287864</name>
    <name evidence="2" type="ORF">PHYPA_013304</name>
</gene>
<keyword evidence="4" id="KW-1185">Reference proteome</keyword>
<sequence>MAGVTDDASSVPPQGQYGNVSSQQEEDNKPEVVGPHGNVKIATSQGQSTGSSAPPLQQQVLDQKPQVHNQQQQQQQQQQNQQKQHQQPPPQQATTKSVSPSNNPNSGPAPANEGRKISCEDIQLVQNLIERCLQLYMNQSEVITTLQYQAKIEPGFTSLVWQKLEEQNPEFFKAYYTRLKLKKQIVLFNHLLEQQVQLMHKMRLIPKTPLPLQNGMHPAPMHHTPMGYPMQTPPPVHSHMQPMAVMPPPNSPLMNGSSAVPDSYHSHENDGTNGLGDMSLGTASSGGSDISLGSMGSTPGGMPGGSFPFANMGPTDMSGMGMGLPTSMGMDGTFASTDATNQNGMGGMAMGSHETDVSSHRESLGSLGQLPRNFSLSDLTAELTNSTGDLDLGPLGSYSGSPFMTPDAFLRSPDKDVLDDIEFCDLKTEPM</sequence>
<dbReference type="OrthoDB" id="1620396at2759"/>
<proteinExistence type="predicted"/>
<dbReference type="PANTHER" id="PTHR31871">
    <property type="entry name" value="OS02G0137100 PROTEIN"/>
    <property type="match status" value="1"/>
</dbReference>
<feature type="region of interest" description="Disordered" evidence="1">
    <location>
        <begin position="1"/>
        <end position="115"/>
    </location>
</feature>
<accession>A0A2K1JXC2</accession>
<feature type="compositionally biased region" description="Low complexity" evidence="1">
    <location>
        <begin position="63"/>
        <end position="86"/>
    </location>
</feature>
<dbReference type="NCBIfam" id="TIGR01589">
    <property type="entry name" value="A_thal_3526"/>
    <property type="match status" value="1"/>
</dbReference>
<dbReference type="EnsemblPlants" id="Pp3c10_2410V3.1">
    <property type="protein sequence ID" value="Pp3c10_2410V3.1"/>
    <property type="gene ID" value="Pp3c10_2410"/>
</dbReference>
<protein>
    <recommendedName>
        <fullName evidence="5">Angiotensin-converting enzyme 2</fullName>
    </recommendedName>
</protein>
<dbReference type="Proteomes" id="UP000006727">
    <property type="component" value="Chromosome 10"/>
</dbReference>
<feature type="compositionally biased region" description="Low complexity" evidence="1">
    <location>
        <begin position="97"/>
        <end position="112"/>
    </location>
</feature>
<reference evidence="3" key="3">
    <citation type="submission" date="2020-12" db="UniProtKB">
        <authorList>
            <consortium name="EnsemblPlants"/>
        </authorList>
    </citation>
    <scope>IDENTIFICATION</scope>
</reference>
<reference evidence="2 4" key="1">
    <citation type="journal article" date="2008" name="Science">
        <title>The Physcomitrella genome reveals evolutionary insights into the conquest of land by plants.</title>
        <authorList>
            <person name="Rensing S."/>
            <person name="Lang D."/>
            <person name="Zimmer A."/>
            <person name="Terry A."/>
            <person name="Salamov A."/>
            <person name="Shapiro H."/>
            <person name="Nishiyama T."/>
            <person name="Perroud P.-F."/>
            <person name="Lindquist E."/>
            <person name="Kamisugi Y."/>
            <person name="Tanahashi T."/>
            <person name="Sakakibara K."/>
            <person name="Fujita T."/>
            <person name="Oishi K."/>
            <person name="Shin-I T."/>
            <person name="Kuroki Y."/>
            <person name="Toyoda A."/>
            <person name="Suzuki Y."/>
            <person name="Hashimoto A."/>
            <person name="Yamaguchi K."/>
            <person name="Sugano A."/>
            <person name="Kohara Y."/>
            <person name="Fujiyama A."/>
            <person name="Anterola A."/>
            <person name="Aoki S."/>
            <person name="Ashton N."/>
            <person name="Barbazuk W.B."/>
            <person name="Barker E."/>
            <person name="Bennetzen J."/>
            <person name="Bezanilla M."/>
            <person name="Blankenship R."/>
            <person name="Cho S.H."/>
            <person name="Dutcher S."/>
            <person name="Estelle M."/>
            <person name="Fawcett J.A."/>
            <person name="Gundlach H."/>
            <person name="Hanada K."/>
            <person name="Heyl A."/>
            <person name="Hicks K.A."/>
            <person name="Hugh J."/>
            <person name="Lohr M."/>
            <person name="Mayer K."/>
            <person name="Melkozernov A."/>
            <person name="Murata T."/>
            <person name="Nelson D."/>
            <person name="Pils B."/>
            <person name="Prigge M."/>
            <person name="Reiss B."/>
            <person name="Renner T."/>
            <person name="Rombauts S."/>
            <person name="Rushton P."/>
            <person name="Sanderfoot A."/>
            <person name="Schween G."/>
            <person name="Shiu S.-H."/>
            <person name="Stueber K."/>
            <person name="Theodoulou F.L."/>
            <person name="Tu H."/>
            <person name="Van de Peer Y."/>
            <person name="Verrier P.J."/>
            <person name="Waters E."/>
            <person name="Wood A."/>
            <person name="Yang L."/>
            <person name="Cove D."/>
            <person name="Cuming A."/>
            <person name="Hasebe M."/>
            <person name="Lucas S."/>
            <person name="Mishler D.B."/>
            <person name="Reski R."/>
            <person name="Grigoriev I."/>
            <person name="Quatrano R.S."/>
            <person name="Boore J.L."/>
        </authorList>
    </citation>
    <scope>NUCLEOTIDE SEQUENCE [LARGE SCALE GENOMIC DNA]</scope>
    <source>
        <strain evidence="3 4">cv. Gransden 2004</strain>
    </source>
</reference>
<evidence type="ECO:0000313" key="2">
    <source>
        <dbReference type="EMBL" id="PNR46185.1"/>
    </source>
</evidence>
<evidence type="ECO:0000313" key="4">
    <source>
        <dbReference type="Proteomes" id="UP000006727"/>
    </source>
</evidence>
<dbReference type="Pfam" id="PF09713">
    <property type="entry name" value="A_thal_3526"/>
    <property type="match status" value="1"/>
</dbReference>
<reference evidence="2 4" key="2">
    <citation type="journal article" date="2018" name="Plant J.">
        <title>The Physcomitrella patens chromosome-scale assembly reveals moss genome structure and evolution.</title>
        <authorList>
            <person name="Lang D."/>
            <person name="Ullrich K.K."/>
            <person name="Murat F."/>
            <person name="Fuchs J."/>
            <person name="Jenkins J."/>
            <person name="Haas F.B."/>
            <person name="Piednoel M."/>
            <person name="Gundlach H."/>
            <person name="Van Bel M."/>
            <person name="Meyberg R."/>
            <person name="Vives C."/>
            <person name="Morata J."/>
            <person name="Symeonidi A."/>
            <person name="Hiss M."/>
            <person name="Muchero W."/>
            <person name="Kamisugi Y."/>
            <person name="Saleh O."/>
            <person name="Blanc G."/>
            <person name="Decker E.L."/>
            <person name="van Gessel N."/>
            <person name="Grimwood J."/>
            <person name="Hayes R.D."/>
            <person name="Graham S.W."/>
            <person name="Gunter L.E."/>
            <person name="McDaniel S.F."/>
            <person name="Hoernstein S.N.W."/>
            <person name="Larsson A."/>
            <person name="Li F.W."/>
            <person name="Perroud P.F."/>
            <person name="Phillips J."/>
            <person name="Ranjan P."/>
            <person name="Rokshar D.S."/>
            <person name="Rothfels C.J."/>
            <person name="Schneider L."/>
            <person name="Shu S."/>
            <person name="Stevenson D.W."/>
            <person name="Thummler F."/>
            <person name="Tillich M."/>
            <person name="Villarreal Aguilar J.C."/>
            <person name="Widiez T."/>
            <person name="Wong G.K."/>
            <person name="Wymore A."/>
            <person name="Zhang Y."/>
            <person name="Zimmer A.D."/>
            <person name="Quatrano R.S."/>
            <person name="Mayer K.F.X."/>
            <person name="Goodstein D."/>
            <person name="Casacuberta J.M."/>
            <person name="Vandepoele K."/>
            <person name="Reski R."/>
            <person name="Cuming A.C."/>
            <person name="Tuskan G.A."/>
            <person name="Maumus F."/>
            <person name="Salse J."/>
            <person name="Schmutz J."/>
            <person name="Rensing S.A."/>
        </authorList>
    </citation>
    <scope>NUCLEOTIDE SEQUENCE [LARGE SCALE GENOMIC DNA]</scope>
    <source>
        <strain evidence="3 4">cv. Gransden 2004</strain>
    </source>
</reference>